<evidence type="ECO:0000256" key="3">
    <source>
        <dbReference type="ARBA" id="ARBA00022457"/>
    </source>
</evidence>
<dbReference type="AlphaFoldDB" id="A0A1H7Q821"/>
<dbReference type="GO" id="GO:0044715">
    <property type="term" value="F:8-oxo-dGDP phosphatase activity"/>
    <property type="evidence" value="ECO:0007669"/>
    <property type="project" value="TreeGrafter"/>
</dbReference>
<gene>
    <name evidence="20" type="ORF">SAMN05216214_11263</name>
</gene>
<evidence type="ECO:0000256" key="13">
    <source>
        <dbReference type="ARBA" id="ARBA00040794"/>
    </source>
</evidence>
<dbReference type="GO" id="GO:0044716">
    <property type="term" value="F:8-oxo-GDP phosphatase activity"/>
    <property type="evidence" value="ECO:0007669"/>
    <property type="project" value="TreeGrafter"/>
</dbReference>
<dbReference type="RefSeq" id="WP_074869105.1">
    <property type="nucleotide sequence ID" value="NZ_FOAS01000012.1"/>
</dbReference>
<dbReference type="InterPro" id="IPR003561">
    <property type="entry name" value="Mutator_MutT"/>
</dbReference>
<keyword evidence="21" id="KW-1185">Reference proteome</keyword>
<keyword evidence="7" id="KW-0378">Hydrolase</keyword>
<dbReference type="PANTHER" id="PTHR47707:SF1">
    <property type="entry name" value="NUDIX HYDROLASE FAMILY PROTEIN"/>
    <property type="match status" value="1"/>
</dbReference>
<dbReference type="GO" id="GO:0008413">
    <property type="term" value="F:8-oxo-7,8-dihydroguanosine triphosphate pyrophosphatase activity"/>
    <property type="evidence" value="ECO:0007669"/>
    <property type="project" value="InterPro"/>
</dbReference>
<feature type="binding site" evidence="18">
    <location>
        <position position="37"/>
    </location>
    <ligand>
        <name>Mg(2+)</name>
        <dbReference type="ChEBI" id="CHEBI:18420"/>
    </ligand>
</feature>
<keyword evidence="6" id="KW-0227">DNA damage</keyword>
<dbReference type="SUPFAM" id="SSF55811">
    <property type="entry name" value="Nudix"/>
    <property type="match status" value="1"/>
</dbReference>
<dbReference type="PRINTS" id="PR00502">
    <property type="entry name" value="NUDIXFAMILY"/>
</dbReference>
<dbReference type="EC" id="3.6.1.55" evidence="12"/>
<dbReference type="PANTHER" id="PTHR47707">
    <property type="entry name" value="8-OXO-DGTP DIPHOSPHATASE"/>
    <property type="match status" value="1"/>
</dbReference>
<name>A0A1H7Q821_9GAMM</name>
<comment type="catalytic activity">
    <reaction evidence="10">
        <text>8-oxo-dGTP + H2O = 8-oxo-dGMP + diphosphate + H(+)</text>
        <dbReference type="Rhea" id="RHEA:31575"/>
        <dbReference type="ChEBI" id="CHEBI:15377"/>
        <dbReference type="ChEBI" id="CHEBI:15378"/>
        <dbReference type="ChEBI" id="CHEBI:33019"/>
        <dbReference type="ChEBI" id="CHEBI:63224"/>
        <dbReference type="ChEBI" id="CHEBI:77896"/>
        <dbReference type="EC" id="3.6.1.55"/>
    </reaction>
</comment>
<dbReference type="InterPro" id="IPR022998">
    <property type="entry name" value="ThiamineP_synth_TenI"/>
</dbReference>
<feature type="binding site" evidence="17">
    <location>
        <begin position="34"/>
        <end position="37"/>
    </location>
    <ligand>
        <name>8-oxo-dGTP</name>
        <dbReference type="ChEBI" id="CHEBI:77896"/>
    </ligand>
</feature>
<evidence type="ECO:0000256" key="9">
    <source>
        <dbReference type="ARBA" id="ARBA00023204"/>
    </source>
</evidence>
<feature type="binding site" evidence="17">
    <location>
        <position position="28"/>
    </location>
    <ligand>
        <name>8-oxo-dGTP</name>
        <dbReference type="ChEBI" id="CHEBI:77896"/>
    </ligand>
</feature>
<proteinExistence type="inferred from homology"/>
<protein>
    <recommendedName>
        <fullName evidence="13">8-oxo-dGTP diphosphatase</fullName>
        <ecNumber evidence="12">3.6.1.55</ecNumber>
    </recommendedName>
    <alternativeName>
        <fullName evidence="16">7,8-dihydro-8-oxoguanine-triphosphatase</fullName>
    </alternativeName>
    <alternativeName>
        <fullName evidence="15">Mutator protein MutT</fullName>
    </alternativeName>
    <alternativeName>
        <fullName evidence="14">dGTP pyrophosphohydrolase</fullName>
    </alternativeName>
</protein>
<keyword evidence="5 18" id="KW-0479">Metal-binding</keyword>
<dbReference type="Pfam" id="PF14815">
    <property type="entry name" value="NUDIX_4"/>
    <property type="match status" value="1"/>
</dbReference>
<dbReference type="Pfam" id="PF02581">
    <property type="entry name" value="TMP-TENI"/>
    <property type="match status" value="1"/>
</dbReference>
<dbReference type="GO" id="GO:0006260">
    <property type="term" value="P:DNA replication"/>
    <property type="evidence" value="ECO:0007669"/>
    <property type="project" value="UniProtKB-KW"/>
</dbReference>
<keyword evidence="9" id="KW-0234">DNA repair</keyword>
<dbReference type="Proteomes" id="UP000185766">
    <property type="component" value="Unassembled WGS sequence"/>
</dbReference>
<dbReference type="PROSITE" id="PS00893">
    <property type="entry name" value="NUDIX_BOX"/>
    <property type="match status" value="1"/>
</dbReference>
<dbReference type="NCBIfam" id="TIGR00586">
    <property type="entry name" value="mutt"/>
    <property type="match status" value="1"/>
</dbReference>
<dbReference type="InterPro" id="IPR020084">
    <property type="entry name" value="NUDIX_hydrolase_CS"/>
</dbReference>
<dbReference type="GO" id="GO:0035539">
    <property type="term" value="F:8-oxo-7,8-dihydrodeoxyguanosine triphosphate pyrophosphatase activity"/>
    <property type="evidence" value="ECO:0007669"/>
    <property type="project" value="UniProtKB-EC"/>
</dbReference>
<dbReference type="GO" id="GO:0006281">
    <property type="term" value="P:DNA repair"/>
    <property type="evidence" value="ECO:0007669"/>
    <property type="project" value="UniProtKB-KW"/>
</dbReference>
<feature type="binding site" evidence="17">
    <location>
        <position position="119"/>
    </location>
    <ligand>
        <name>8-oxo-dGTP</name>
        <dbReference type="ChEBI" id="CHEBI:77896"/>
    </ligand>
</feature>
<organism evidence="20 21">
    <name type="scientific">Atopomonas hussainii</name>
    <dbReference type="NCBI Taxonomy" id="1429083"/>
    <lineage>
        <taxon>Bacteria</taxon>
        <taxon>Pseudomonadati</taxon>
        <taxon>Pseudomonadota</taxon>
        <taxon>Gammaproteobacteria</taxon>
        <taxon>Pseudomonadales</taxon>
        <taxon>Pseudomonadaceae</taxon>
        <taxon>Atopomonas</taxon>
    </lineage>
</organism>
<comment type="catalytic activity">
    <reaction evidence="11">
        <text>8-oxo-GTP + H2O = 8-oxo-GMP + diphosphate + H(+)</text>
        <dbReference type="Rhea" id="RHEA:67616"/>
        <dbReference type="ChEBI" id="CHEBI:15377"/>
        <dbReference type="ChEBI" id="CHEBI:15378"/>
        <dbReference type="ChEBI" id="CHEBI:33019"/>
        <dbReference type="ChEBI" id="CHEBI:143553"/>
        <dbReference type="ChEBI" id="CHEBI:145694"/>
    </reaction>
</comment>
<dbReference type="EMBL" id="FOAS01000012">
    <property type="protein sequence ID" value="SEL44240.1"/>
    <property type="molecule type" value="Genomic_DNA"/>
</dbReference>
<evidence type="ECO:0000256" key="18">
    <source>
        <dbReference type="PIRSR" id="PIRSR603561-2"/>
    </source>
</evidence>
<evidence type="ECO:0000256" key="6">
    <source>
        <dbReference type="ARBA" id="ARBA00022763"/>
    </source>
</evidence>
<keyword evidence="3" id="KW-0515">Mutator protein</keyword>
<accession>A0A1H7Q821</accession>
<dbReference type="CDD" id="cd03425">
    <property type="entry name" value="NUDIX_MutT_NudA_like"/>
    <property type="match status" value="1"/>
</dbReference>
<evidence type="ECO:0000256" key="7">
    <source>
        <dbReference type="ARBA" id="ARBA00022801"/>
    </source>
</evidence>
<evidence type="ECO:0000259" key="19">
    <source>
        <dbReference type="PROSITE" id="PS51462"/>
    </source>
</evidence>
<dbReference type="InterPro" id="IPR047127">
    <property type="entry name" value="MutT-like"/>
</dbReference>
<dbReference type="InterPro" id="IPR013785">
    <property type="entry name" value="Aldolase_TIM"/>
</dbReference>
<dbReference type="InterPro" id="IPR000086">
    <property type="entry name" value="NUDIX_hydrolase_dom"/>
</dbReference>
<evidence type="ECO:0000256" key="14">
    <source>
        <dbReference type="ARBA" id="ARBA00041592"/>
    </source>
</evidence>
<comment type="cofactor">
    <cofactor evidence="1 18">
        <name>Mg(2+)</name>
        <dbReference type="ChEBI" id="CHEBI:18420"/>
    </cofactor>
</comment>
<dbReference type="GO" id="GO:0009228">
    <property type="term" value="P:thiamine biosynthetic process"/>
    <property type="evidence" value="ECO:0007669"/>
    <property type="project" value="UniProtKB-KW"/>
</dbReference>
<feature type="binding site" evidence="18">
    <location>
        <position position="57"/>
    </location>
    <ligand>
        <name>Mg(2+)</name>
        <dbReference type="ChEBI" id="CHEBI:18420"/>
    </ligand>
</feature>
<dbReference type="Gene3D" id="3.90.79.10">
    <property type="entry name" value="Nucleoside Triphosphate Pyrophosphohydrolase"/>
    <property type="match status" value="1"/>
</dbReference>
<dbReference type="SUPFAM" id="SSF51391">
    <property type="entry name" value="Thiamin phosphate synthase"/>
    <property type="match status" value="1"/>
</dbReference>
<dbReference type="InterPro" id="IPR029119">
    <property type="entry name" value="MutY_C"/>
</dbReference>
<dbReference type="InterPro" id="IPR015797">
    <property type="entry name" value="NUDIX_hydrolase-like_dom_sf"/>
</dbReference>
<evidence type="ECO:0000256" key="8">
    <source>
        <dbReference type="ARBA" id="ARBA00022842"/>
    </source>
</evidence>
<evidence type="ECO:0000256" key="11">
    <source>
        <dbReference type="ARBA" id="ARBA00036904"/>
    </source>
</evidence>
<keyword evidence="8 18" id="KW-0460">Magnesium</keyword>
<evidence type="ECO:0000256" key="1">
    <source>
        <dbReference type="ARBA" id="ARBA00001946"/>
    </source>
</evidence>
<keyword evidence="4" id="KW-0235">DNA replication</keyword>
<evidence type="ECO:0000313" key="21">
    <source>
        <dbReference type="Proteomes" id="UP000185766"/>
    </source>
</evidence>
<dbReference type="Gene3D" id="3.20.20.70">
    <property type="entry name" value="Aldolase class I"/>
    <property type="match status" value="1"/>
</dbReference>
<dbReference type="NCBIfam" id="NF006530">
    <property type="entry name" value="PRK08999.1"/>
    <property type="match status" value="1"/>
</dbReference>
<dbReference type="PROSITE" id="PS51462">
    <property type="entry name" value="NUDIX"/>
    <property type="match status" value="1"/>
</dbReference>
<evidence type="ECO:0000256" key="15">
    <source>
        <dbReference type="ARBA" id="ARBA00041979"/>
    </source>
</evidence>
<evidence type="ECO:0000256" key="17">
    <source>
        <dbReference type="PIRSR" id="PIRSR603561-1"/>
    </source>
</evidence>
<evidence type="ECO:0000256" key="4">
    <source>
        <dbReference type="ARBA" id="ARBA00022705"/>
    </source>
</evidence>
<dbReference type="InterPro" id="IPR020476">
    <property type="entry name" value="Nudix_hydrolase"/>
</dbReference>
<evidence type="ECO:0000256" key="5">
    <source>
        <dbReference type="ARBA" id="ARBA00022723"/>
    </source>
</evidence>
<evidence type="ECO:0000256" key="2">
    <source>
        <dbReference type="ARBA" id="ARBA00005582"/>
    </source>
</evidence>
<feature type="domain" description="Nudix hydrolase" evidence="19">
    <location>
        <begin position="1"/>
        <end position="130"/>
    </location>
</feature>
<evidence type="ECO:0000313" key="20">
    <source>
        <dbReference type="EMBL" id="SEL44240.1"/>
    </source>
</evidence>
<evidence type="ECO:0000256" key="16">
    <source>
        <dbReference type="ARBA" id="ARBA00042798"/>
    </source>
</evidence>
<feature type="binding site" evidence="17">
    <location>
        <position position="23"/>
    </location>
    <ligand>
        <name>8-oxo-dGTP</name>
        <dbReference type="ChEBI" id="CHEBI:77896"/>
    </ligand>
</feature>
<dbReference type="CDD" id="cd00564">
    <property type="entry name" value="TMP_TenI"/>
    <property type="match status" value="1"/>
</dbReference>
<dbReference type="GO" id="GO:0046872">
    <property type="term" value="F:metal ion binding"/>
    <property type="evidence" value="ECO:0007669"/>
    <property type="project" value="UniProtKB-KW"/>
</dbReference>
<reference evidence="20 21" key="1">
    <citation type="submission" date="2016-10" db="EMBL/GenBank/DDBJ databases">
        <authorList>
            <person name="de Groot N.N."/>
        </authorList>
    </citation>
    <scope>NUCLEOTIDE SEQUENCE [LARGE SCALE GENOMIC DNA]</scope>
    <source>
        <strain evidence="20 21">JCM 19513</strain>
    </source>
</reference>
<evidence type="ECO:0000256" key="12">
    <source>
        <dbReference type="ARBA" id="ARBA00038905"/>
    </source>
</evidence>
<evidence type="ECO:0000256" key="10">
    <source>
        <dbReference type="ARBA" id="ARBA00035861"/>
    </source>
</evidence>
<dbReference type="FunFam" id="3.90.79.10:FF:000014">
    <property type="entry name" value="8-oxo-dGTP diphosphatase MutT"/>
    <property type="match status" value="1"/>
</dbReference>
<sequence>MKRIHVMAAVIVGEDGRILLAKRAANQHQGGLWEFPGGKCEAGETREQALDRELHEELGIRVTAARPLIQVSHDYADKSVLLDVWRVTGFSGEPHGAEGQPLAWVVPPALSDYHFPAANLPIVSAAQLPDCYWVTAPEWTAEHALAQLTQALAAGAALIYWRLPQLSAAAYLHCVQQAAALCAGRAQLMLHGEQALLAQVPGAGWHLSAAQLQGFQGERPAGVRVAASCHNAAELALANQLGVDFVTLSPLLQTASHPEAEPLGWAQAEQLLKQCLSPAYLLGGVSPADLPQAWQVGAQGIAAIRGLWHGVGAA</sequence>
<comment type="similarity">
    <text evidence="2">Belongs to the Nudix hydrolase family.</text>
</comment>
<dbReference type="InterPro" id="IPR036206">
    <property type="entry name" value="ThiamineP_synth_sf"/>
</dbReference>
<dbReference type="STRING" id="1429083.GCA_001885685_00361"/>